<dbReference type="AlphaFoldDB" id="K0S043"/>
<proteinExistence type="predicted"/>
<evidence type="ECO:0000313" key="2">
    <source>
        <dbReference type="EMBL" id="EJK58084.1"/>
    </source>
</evidence>
<dbReference type="Proteomes" id="UP000266841">
    <property type="component" value="Unassembled WGS sequence"/>
</dbReference>
<name>K0S043_THAOC</name>
<gene>
    <name evidence="2" type="ORF">THAOC_21815</name>
</gene>
<evidence type="ECO:0000313" key="3">
    <source>
        <dbReference type="Proteomes" id="UP000266841"/>
    </source>
</evidence>
<protein>
    <submittedName>
        <fullName evidence="2">Uncharacterized protein</fullName>
    </submittedName>
</protein>
<reference evidence="2 3" key="1">
    <citation type="journal article" date="2012" name="Genome Biol.">
        <title>Genome and low-iron response of an oceanic diatom adapted to chronic iron limitation.</title>
        <authorList>
            <person name="Lommer M."/>
            <person name="Specht M."/>
            <person name="Roy A.S."/>
            <person name="Kraemer L."/>
            <person name="Andreson R."/>
            <person name="Gutowska M.A."/>
            <person name="Wolf J."/>
            <person name="Bergner S.V."/>
            <person name="Schilhabel M.B."/>
            <person name="Klostermeier U.C."/>
            <person name="Beiko R.G."/>
            <person name="Rosenstiel P."/>
            <person name="Hippler M."/>
            <person name="Laroche J."/>
        </authorList>
    </citation>
    <scope>NUCLEOTIDE SEQUENCE [LARGE SCALE GENOMIC DNA]</scope>
    <source>
        <strain evidence="2 3">CCMP1005</strain>
    </source>
</reference>
<keyword evidence="3" id="KW-1185">Reference proteome</keyword>
<feature type="region of interest" description="Disordered" evidence="1">
    <location>
        <begin position="1"/>
        <end position="74"/>
    </location>
</feature>
<sequence length="102" mass="11023">PRLGPDRLPRLVGDHGPLAGVRRPDRGGVRGARTALPPPGPATDLPPAGRREERRRRRCRGGGEGSRVRGGDVEDVRAEVRGGHVPHTRGVPRGHMELVILF</sequence>
<feature type="non-terminal residue" evidence="2">
    <location>
        <position position="1"/>
    </location>
</feature>
<accession>K0S043</accession>
<feature type="compositionally biased region" description="Basic and acidic residues" evidence="1">
    <location>
        <begin position="1"/>
        <end position="13"/>
    </location>
</feature>
<comment type="caution">
    <text evidence="2">The sequence shown here is derived from an EMBL/GenBank/DDBJ whole genome shotgun (WGS) entry which is preliminary data.</text>
</comment>
<organism evidence="2 3">
    <name type="scientific">Thalassiosira oceanica</name>
    <name type="common">Marine diatom</name>
    <dbReference type="NCBI Taxonomy" id="159749"/>
    <lineage>
        <taxon>Eukaryota</taxon>
        <taxon>Sar</taxon>
        <taxon>Stramenopiles</taxon>
        <taxon>Ochrophyta</taxon>
        <taxon>Bacillariophyta</taxon>
        <taxon>Coscinodiscophyceae</taxon>
        <taxon>Thalassiosirophycidae</taxon>
        <taxon>Thalassiosirales</taxon>
        <taxon>Thalassiosiraceae</taxon>
        <taxon>Thalassiosira</taxon>
    </lineage>
</organism>
<dbReference type="EMBL" id="AGNL01026217">
    <property type="protein sequence ID" value="EJK58084.1"/>
    <property type="molecule type" value="Genomic_DNA"/>
</dbReference>
<evidence type="ECO:0000256" key="1">
    <source>
        <dbReference type="SAM" id="MobiDB-lite"/>
    </source>
</evidence>